<feature type="transmembrane region" description="Helical" evidence="9">
    <location>
        <begin position="900"/>
        <end position="921"/>
    </location>
</feature>
<keyword evidence="4" id="KW-1003">Cell membrane</keyword>
<feature type="transmembrane region" description="Helical" evidence="9">
    <location>
        <begin position="875"/>
        <end position="893"/>
    </location>
</feature>
<protein>
    <submittedName>
        <fullName evidence="11">HAE1 family hydrophobic/amphiphilic exporter-1</fullName>
    </submittedName>
</protein>
<evidence type="ECO:0000256" key="7">
    <source>
        <dbReference type="ARBA" id="ARBA00022989"/>
    </source>
</evidence>
<keyword evidence="8 9" id="KW-0472">Membrane</keyword>
<feature type="transmembrane region" description="Helical" evidence="9">
    <location>
        <begin position="927"/>
        <end position="948"/>
    </location>
</feature>
<gene>
    <name evidence="11" type="ORF">GGR27_002456</name>
</gene>
<feature type="transmembrane region" description="Helical" evidence="9">
    <location>
        <begin position="395"/>
        <end position="418"/>
    </location>
</feature>
<proteinExistence type="inferred from homology"/>
<dbReference type="Gene3D" id="3.30.70.1320">
    <property type="entry name" value="Multidrug efflux transporter AcrB pore domain like"/>
    <property type="match status" value="1"/>
</dbReference>
<evidence type="ECO:0000256" key="2">
    <source>
        <dbReference type="ARBA" id="ARBA00010942"/>
    </source>
</evidence>
<feature type="transmembrane region" description="Helical" evidence="9">
    <location>
        <begin position="439"/>
        <end position="459"/>
    </location>
</feature>
<name>A0ABX0XDD4_9BACT</name>
<dbReference type="Gene3D" id="3.30.70.1440">
    <property type="entry name" value="Multidrug efflux transporter AcrB pore domain"/>
    <property type="match status" value="1"/>
</dbReference>
<dbReference type="EMBL" id="JAATJH010000003">
    <property type="protein sequence ID" value="NJC26946.1"/>
    <property type="molecule type" value="Genomic_DNA"/>
</dbReference>
<evidence type="ECO:0000313" key="12">
    <source>
        <dbReference type="Proteomes" id="UP000770785"/>
    </source>
</evidence>
<dbReference type="PROSITE" id="PS50156">
    <property type="entry name" value="SSD"/>
    <property type="match status" value="1"/>
</dbReference>
<dbReference type="InterPro" id="IPR027463">
    <property type="entry name" value="AcrB_DN_DC_subdom"/>
</dbReference>
<dbReference type="PRINTS" id="PR00702">
    <property type="entry name" value="ACRIFLAVINRP"/>
</dbReference>
<feature type="transmembrane region" description="Helical" evidence="9">
    <location>
        <begin position="367"/>
        <end position="389"/>
    </location>
</feature>
<evidence type="ECO:0000256" key="5">
    <source>
        <dbReference type="ARBA" id="ARBA00022519"/>
    </source>
</evidence>
<dbReference type="InterPro" id="IPR004764">
    <property type="entry name" value="MdtF-like"/>
</dbReference>
<feature type="transmembrane region" description="Helical" evidence="9">
    <location>
        <begin position="471"/>
        <end position="494"/>
    </location>
</feature>
<dbReference type="PANTHER" id="PTHR32063:SF11">
    <property type="entry name" value="CATION OR DRUG EFFLUX SYSTEM PROTEIN"/>
    <property type="match status" value="1"/>
</dbReference>
<accession>A0ABX0XDD4</accession>
<organism evidence="11 12">
    <name type="scientific">Neolewinella antarctica</name>
    <dbReference type="NCBI Taxonomy" id="442734"/>
    <lineage>
        <taxon>Bacteria</taxon>
        <taxon>Pseudomonadati</taxon>
        <taxon>Bacteroidota</taxon>
        <taxon>Saprospiria</taxon>
        <taxon>Saprospirales</taxon>
        <taxon>Lewinellaceae</taxon>
        <taxon>Neolewinella</taxon>
    </lineage>
</organism>
<dbReference type="SUPFAM" id="SSF82714">
    <property type="entry name" value="Multidrug efflux transporter AcrB TolC docking domain, DN and DC subdomains"/>
    <property type="match status" value="2"/>
</dbReference>
<dbReference type="Pfam" id="PF00873">
    <property type="entry name" value="ACR_tran"/>
    <property type="match status" value="1"/>
</dbReference>
<comment type="caution">
    <text evidence="11">The sequence shown here is derived from an EMBL/GenBank/DDBJ whole genome shotgun (WGS) entry which is preliminary data.</text>
</comment>
<evidence type="ECO:0000256" key="8">
    <source>
        <dbReference type="ARBA" id="ARBA00023136"/>
    </source>
</evidence>
<feature type="transmembrane region" description="Helical" evidence="9">
    <location>
        <begin position="341"/>
        <end position="360"/>
    </location>
</feature>
<keyword evidence="5" id="KW-0997">Cell inner membrane</keyword>
<feature type="domain" description="SSD" evidence="10">
    <location>
        <begin position="370"/>
        <end position="496"/>
    </location>
</feature>
<feature type="transmembrane region" description="Helical" evidence="9">
    <location>
        <begin position="1005"/>
        <end position="1036"/>
    </location>
</feature>
<keyword evidence="7 9" id="KW-1133">Transmembrane helix</keyword>
<dbReference type="InterPro" id="IPR000731">
    <property type="entry name" value="SSD"/>
</dbReference>
<feature type="transmembrane region" description="Helical" evidence="9">
    <location>
        <begin position="977"/>
        <end position="999"/>
    </location>
</feature>
<keyword evidence="6 9" id="KW-0812">Transmembrane</keyword>
<dbReference type="InterPro" id="IPR001036">
    <property type="entry name" value="Acrflvin-R"/>
</dbReference>
<feature type="transmembrane region" description="Helical" evidence="9">
    <location>
        <begin position="539"/>
        <end position="557"/>
    </location>
</feature>
<evidence type="ECO:0000256" key="1">
    <source>
        <dbReference type="ARBA" id="ARBA00004429"/>
    </source>
</evidence>
<evidence type="ECO:0000259" key="10">
    <source>
        <dbReference type="PROSITE" id="PS50156"/>
    </source>
</evidence>
<evidence type="ECO:0000256" key="9">
    <source>
        <dbReference type="SAM" id="Phobius"/>
    </source>
</evidence>
<sequence>MKDFFVDHPKAAMVVSLLLVILGGVSLSTLPITQYPNITPPTVSVSGAYTGADAQTVEESVTTPIESQINGTPGMDYITSNSTNSGAVSINVTFELGTDIDIAALDVQNRVGVAEPTIPEAVRRLGLTVRKRNPSLFMLIALQSPEGTHDRGFIDNYMNIFVRDALLRVDGVGDAFAITKDFSMRLWLNPEKMAALGLTPAEITEALRVQNVQVAAGSVGAPPQNSDQVFEYTVFVDSRLESTKEFEDVIIRNDPATGALIRLSDVGRVELGTFSYGRESLTNGTPAAVLIIYQAPGSNALATADGIVAAMEELKEDFPPDLDYLIPFEGVSVIRASIEEVLITLAIALAIVALIVFIFLQKARATLLPLLAIPASIVGAFILFTPLGFTINTLTLFGLVLAIGIVVDDSIVMVEGIQTNMDEKGMSPAEASKEALRELTTPVITTSLILVAVFLPVAAIPGLTGQLYQQFAVTISISVLLSSLVALTLAPALATTLFKKREENAAPTRMEKIFKPFNNGLNWMKDKYGRIVQWTLGKVWVVALALIAIFAVTWLLFSVEPSGFIPEEDNGRIFITYELPEAAANNRSLEVLKSVMNTLDSMPEVFAYTGVNNLNALTFTTRSNTGTVFVQLKGWDERKGDEQSVNALVGQLNQKLGGIIDARVVVIAPPSIPGLGSSSGFSFVLQDRSGNSTVEEFEQTMDQFLGAVNGRPEIARAFSFFTAQTPGYEMIVDRERAMQLGVPLANVYSTVQTFLGSSYINDFTLYGRTFRVVAQADTMFRTNIQDINDYYVSNTEGTLVPLSNLVRYELKKEAPLISHYNLFRSADISGAAAPGYSSGQAITALQEEAAKLPTGFGYEFSGLSREQANSGNETIYIFGFSILMAFLILVALYESWTVPFSVLVAAPIGIFGSMLTLWLFPGIDNNVYAQIGLITVIGLAAKNAILIVEFAKNKVEIDGMDVKEATVEASRERLRPILMTSATFIFGMIPLALAGGAGAASRQTIGWVVIGGMVAVTFLAVLFVPAVYATITGWAYSEEELASYKKKEEGEEGITKEEE</sequence>
<keyword evidence="12" id="KW-1185">Reference proteome</keyword>
<evidence type="ECO:0000256" key="3">
    <source>
        <dbReference type="ARBA" id="ARBA00022448"/>
    </source>
</evidence>
<dbReference type="RefSeq" id="WP_168037697.1">
    <property type="nucleotide sequence ID" value="NZ_JAATJH010000003.1"/>
</dbReference>
<comment type="similarity">
    <text evidence="2">Belongs to the resistance-nodulation-cell division (RND) (TC 2.A.6) family.</text>
</comment>
<evidence type="ECO:0000313" key="11">
    <source>
        <dbReference type="EMBL" id="NJC26946.1"/>
    </source>
</evidence>
<dbReference type="SUPFAM" id="SSF82866">
    <property type="entry name" value="Multidrug efflux transporter AcrB transmembrane domain"/>
    <property type="match status" value="2"/>
</dbReference>
<dbReference type="NCBIfam" id="TIGR00915">
    <property type="entry name" value="2A0602"/>
    <property type="match status" value="1"/>
</dbReference>
<evidence type="ECO:0000256" key="4">
    <source>
        <dbReference type="ARBA" id="ARBA00022475"/>
    </source>
</evidence>
<keyword evidence="3" id="KW-0813">Transport</keyword>
<dbReference type="SUPFAM" id="SSF82693">
    <property type="entry name" value="Multidrug efflux transporter AcrB pore domain, PN1, PN2, PC1 and PC2 subdomains"/>
    <property type="match status" value="4"/>
</dbReference>
<comment type="subcellular location">
    <subcellularLocation>
        <location evidence="1">Cell inner membrane</location>
        <topology evidence="1">Multi-pass membrane protein</topology>
    </subcellularLocation>
</comment>
<evidence type="ECO:0000256" key="6">
    <source>
        <dbReference type="ARBA" id="ARBA00022692"/>
    </source>
</evidence>
<dbReference type="PANTHER" id="PTHR32063">
    <property type="match status" value="1"/>
</dbReference>
<dbReference type="Gene3D" id="3.30.2090.10">
    <property type="entry name" value="Multidrug efflux transporter AcrB TolC docking domain, DN and DC subdomains"/>
    <property type="match status" value="2"/>
</dbReference>
<dbReference type="Proteomes" id="UP000770785">
    <property type="component" value="Unassembled WGS sequence"/>
</dbReference>
<dbReference type="Gene3D" id="1.20.1640.10">
    <property type="entry name" value="Multidrug efflux transporter AcrB transmembrane domain"/>
    <property type="match status" value="2"/>
</dbReference>
<dbReference type="Gene3D" id="3.30.70.1430">
    <property type="entry name" value="Multidrug efflux transporter AcrB pore domain"/>
    <property type="match status" value="2"/>
</dbReference>
<reference evidence="11 12" key="1">
    <citation type="submission" date="2020-03" db="EMBL/GenBank/DDBJ databases">
        <title>Genomic Encyclopedia of Type Strains, Phase IV (KMG-IV): sequencing the most valuable type-strain genomes for metagenomic binning, comparative biology and taxonomic classification.</title>
        <authorList>
            <person name="Goeker M."/>
        </authorList>
    </citation>
    <scope>NUCLEOTIDE SEQUENCE [LARGE SCALE GENOMIC DNA]</scope>
    <source>
        <strain evidence="11 12">DSM 105096</strain>
    </source>
</reference>